<keyword evidence="2" id="KW-1185">Reference proteome</keyword>
<protein>
    <submittedName>
        <fullName evidence="1">Uncharacterized protein</fullName>
    </submittedName>
</protein>
<evidence type="ECO:0000313" key="2">
    <source>
        <dbReference type="Proteomes" id="UP000886520"/>
    </source>
</evidence>
<comment type="caution">
    <text evidence="1">The sequence shown here is derived from an EMBL/GenBank/DDBJ whole genome shotgun (WGS) entry which is preliminary data.</text>
</comment>
<dbReference type="Proteomes" id="UP000886520">
    <property type="component" value="Chromosome 2"/>
</dbReference>
<accession>A0A9D4V9M2</accession>
<gene>
    <name evidence="1" type="ORF">GOP47_0001926</name>
</gene>
<proteinExistence type="predicted"/>
<reference evidence="1" key="1">
    <citation type="submission" date="2021-01" db="EMBL/GenBank/DDBJ databases">
        <title>Adiantum capillus-veneris genome.</title>
        <authorList>
            <person name="Fang Y."/>
            <person name="Liao Q."/>
        </authorList>
    </citation>
    <scope>NUCLEOTIDE SEQUENCE</scope>
    <source>
        <strain evidence="1">H3</strain>
        <tissue evidence="1">Leaf</tissue>
    </source>
</reference>
<organism evidence="1 2">
    <name type="scientific">Adiantum capillus-veneris</name>
    <name type="common">Maidenhair fern</name>
    <dbReference type="NCBI Taxonomy" id="13818"/>
    <lineage>
        <taxon>Eukaryota</taxon>
        <taxon>Viridiplantae</taxon>
        <taxon>Streptophyta</taxon>
        <taxon>Embryophyta</taxon>
        <taxon>Tracheophyta</taxon>
        <taxon>Polypodiopsida</taxon>
        <taxon>Polypodiidae</taxon>
        <taxon>Polypodiales</taxon>
        <taxon>Pteridineae</taxon>
        <taxon>Pteridaceae</taxon>
        <taxon>Vittarioideae</taxon>
        <taxon>Adiantum</taxon>
    </lineage>
</organism>
<dbReference type="AlphaFoldDB" id="A0A9D4V9M2"/>
<dbReference type="OrthoDB" id="1992336at2759"/>
<sequence>MQLLCQSRLLKGTKFLIADELTTIQLKLKANELKKIHEACKQGKWAVYRDGKAVIQEFWTPKLTPPSLNPP</sequence>
<evidence type="ECO:0000313" key="1">
    <source>
        <dbReference type="EMBL" id="KAI5082183.1"/>
    </source>
</evidence>
<name>A0A9D4V9M2_ADICA</name>
<dbReference type="EMBL" id="JABFUD020000003">
    <property type="protein sequence ID" value="KAI5082183.1"/>
    <property type="molecule type" value="Genomic_DNA"/>
</dbReference>